<dbReference type="EMBL" id="GBXM01004672">
    <property type="protein sequence ID" value="JAI03906.1"/>
    <property type="molecule type" value="Transcribed_RNA"/>
</dbReference>
<evidence type="ECO:0000313" key="1">
    <source>
        <dbReference type="EMBL" id="JAI03906.1"/>
    </source>
</evidence>
<reference evidence="1" key="2">
    <citation type="journal article" date="2015" name="Fish Shellfish Immunol.">
        <title>Early steps in the European eel (Anguilla anguilla)-Vibrio vulnificus interaction in the gills: Role of the RtxA13 toxin.</title>
        <authorList>
            <person name="Callol A."/>
            <person name="Pajuelo D."/>
            <person name="Ebbesson L."/>
            <person name="Teles M."/>
            <person name="MacKenzie S."/>
            <person name="Amaro C."/>
        </authorList>
    </citation>
    <scope>NUCLEOTIDE SEQUENCE</scope>
</reference>
<sequence>MVCVQNKIKAELLMSPVFSQENRGHIVPDNKQCIIMDRNVR</sequence>
<proteinExistence type="predicted"/>
<dbReference type="AlphaFoldDB" id="A0A0E9XPY6"/>
<organism evidence="1">
    <name type="scientific">Anguilla anguilla</name>
    <name type="common">European freshwater eel</name>
    <name type="synonym">Muraena anguilla</name>
    <dbReference type="NCBI Taxonomy" id="7936"/>
    <lineage>
        <taxon>Eukaryota</taxon>
        <taxon>Metazoa</taxon>
        <taxon>Chordata</taxon>
        <taxon>Craniata</taxon>
        <taxon>Vertebrata</taxon>
        <taxon>Euteleostomi</taxon>
        <taxon>Actinopterygii</taxon>
        <taxon>Neopterygii</taxon>
        <taxon>Teleostei</taxon>
        <taxon>Anguilliformes</taxon>
        <taxon>Anguillidae</taxon>
        <taxon>Anguilla</taxon>
    </lineage>
</organism>
<accession>A0A0E9XPY6</accession>
<protein>
    <submittedName>
        <fullName evidence="1">Uncharacterized protein</fullName>
    </submittedName>
</protein>
<reference evidence="1" key="1">
    <citation type="submission" date="2014-11" db="EMBL/GenBank/DDBJ databases">
        <authorList>
            <person name="Amaro Gonzalez C."/>
        </authorList>
    </citation>
    <scope>NUCLEOTIDE SEQUENCE</scope>
</reference>
<name>A0A0E9XPY6_ANGAN</name>